<dbReference type="OrthoDB" id="392571at2759"/>
<dbReference type="GO" id="GO:0000480">
    <property type="term" value="P:endonucleolytic cleavage in 5'-ETS of tricistronic rRNA transcript (SSU-rRNA, 5.8S rRNA, LSU-rRNA)"/>
    <property type="evidence" value="ECO:0007669"/>
    <property type="project" value="TreeGrafter"/>
</dbReference>
<feature type="compositionally biased region" description="Basic and acidic residues" evidence="7">
    <location>
        <begin position="319"/>
        <end position="334"/>
    </location>
</feature>
<dbReference type="GO" id="GO:0000447">
    <property type="term" value="P:endonucleolytic cleavage in ITS1 to separate SSU-rRNA from 5.8S rRNA and LSU-rRNA from tricistronic rRNA transcript (SSU-rRNA, 5.8S rRNA, LSU-rRNA)"/>
    <property type="evidence" value="ECO:0007669"/>
    <property type="project" value="TreeGrafter"/>
</dbReference>
<evidence type="ECO:0000256" key="1">
    <source>
        <dbReference type="ARBA" id="ARBA00004604"/>
    </source>
</evidence>
<keyword evidence="9" id="KW-1185">Reference proteome</keyword>
<dbReference type="SMART" id="SM00025">
    <property type="entry name" value="Pumilio"/>
    <property type="match status" value="7"/>
</dbReference>
<evidence type="ECO:0000313" key="8">
    <source>
        <dbReference type="EMBL" id="CCX16473.1"/>
    </source>
</evidence>
<feature type="compositionally biased region" description="Gly residues" evidence="7">
    <location>
        <begin position="708"/>
        <end position="720"/>
    </location>
</feature>
<dbReference type="OMA" id="HHLVRNF"/>
<accession>U4LAL6</accession>
<dbReference type="AlphaFoldDB" id="U4LAL6"/>
<dbReference type="InterPro" id="IPR011989">
    <property type="entry name" value="ARM-like"/>
</dbReference>
<reference evidence="8 9" key="1">
    <citation type="journal article" date="2013" name="PLoS Genet.">
        <title>The genome and development-dependent transcriptomes of Pyronema confluens: a window into fungal evolution.</title>
        <authorList>
            <person name="Traeger S."/>
            <person name="Altegoer F."/>
            <person name="Freitag M."/>
            <person name="Gabaldon T."/>
            <person name="Kempken F."/>
            <person name="Kumar A."/>
            <person name="Marcet-Houben M."/>
            <person name="Poggeler S."/>
            <person name="Stajich J.E."/>
            <person name="Nowrousian M."/>
        </authorList>
    </citation>
    <scope>NUCLEOTIDE SEQUENCE [LARGE SCALE GENOMIC DNA]</scope>
    <source>
        <strain evidence="9">CBS 100304</strain>
        <tissue evidence="8">Vegetative mycelium</tissue>
    </source>
</reference>
<dbReference type="GO" id="GO:0005730">
    <property type="term" value="C:nucleolus"/>
    <property type="evidence" value="ECO:0007669"/>
    <property type="project" value="UniProtKB-SubCell"/>
</dbReference>
<comment type="function">
    <text evidence="4">RNA-binding nucleolar protein required for pre-rRNA processing. Involved in production of 18S rRNA and assembly of small ribosomal subunit.</text>
</comment>
<dbReference type="SUPFAM" id="SSF48371">
    <property type="entry name" value="ARM repeat"/>
    <property type="match status" value="1"/>
</dbReference>
<dbReference type="GO" id="GO:0000056">
    <property type="term" value="P:ribosomal small subunit export from nucleus"/>
    <property type="evidence" value="ECO:0007669"/>
    <property type="project" value="TreeGrafter"/>
</dbReference>
<feature type="region of interest" description="Disordered" evidence="7">
    <location>
        <begin position="298"/>
        <end position="353"/>
    </location>
</feature>
<evidence type="ECO:0000256" key="6">
    <source>
        <dbReference type="ARBA" id="ARBA00031929"/>
    </source>
</evidence>
<dbReference type="STRING" id="1076935.U4LAL6"/>
<dbReference type="PANTHER" id="PTHR13102:SF0">
    <property type="entry name" value="NUCLEOLAR PROTEIN 9"/>
    <property type="match status" value="1"/>
</dbReference>
<feature type="compositionally biased region" description="Basic residues" evidence="7">
    <location>
        <begin position="1"/>
        <end position="15"/>
    </location>
</feature>
<dbReference type="GO" id="GO:0003723">
    <property type="term" value="F:RNA binding"/>
    <property type="evidence" value="ECO:0007669"/>
    <property type="project" value="InterPro"/>
</dbReference>
<feature type="region of interest" description="Disordered" evidence="7">
    <location>
        <begin position="700"/>
        <end position="742"/>
    </location>
</feature>
<dbReference type="GO" id="GO:0030688">
    <property type="term" value="C:preribosome, small subunit precursor"/>
    <property type="evidence" value="ECO:0007669"/>
    <property type="project" value="TreeGrafter"/>
</dbReference>
<evidence type="ECO:0000256" key="7">
    <source>
        <dbReference type="SAM" id="MobiDB-lite"/>
    </source>
</evidence>
<organism evidence="8 9">
    <name type="scientific">Pyronema omphalodes (strain CBS 100304)</name>
    <name type="common">Pyronema confluens</name>
    <dbReference type="NCBI Taxonomy" id="1076935"/>
    <lineage>
        <taxon>Eukaryota</taxon>
        <taxon>Fungi</taxon>
        <taxon>Dikarya</taxon>
        <taxon>Ascomycota</taxon>
        <taxon>Pezizomycotina</taxon>
        <taxon>Pezizomycetes</taxon>
        <taxon>Pezizales</taxon>
        <taxon>Pyronemataceae</taxon>
        <taxon>Pyronema</taxon>
    </lineage>
</organism>
<evidence type="ECO:0000256" key="3">
    <source>
        <dbReference type="ARBA" id="ARBA00022737"/>
    </source>
</evidence>
<dbReference type="eggNOG" id="KOG2188">
    <property type="taxonomic scope" value="Eukaryota"/>
</dbReference>
<dbReference type="Proteomes" id="UP000018144">
    <property type="component" value="Unassembled WGS sequence"/>
</dbReference>
<protein>
    <recommendedName>
        <fullName evidence="2">Nucleolar protein 9</fullName>
    </recommendedName>
    <alternativeName>
        <fullName evidence="5 6">Pumilio domain-containing protein NOP9</fullName>
    </alternativeName>
</protein>
<dbReference type="EMBL" id="HF936418">
    <property type="protein sequence ID" value="CCX16473.1"/>
    <property type="molecule type" value="Genomic_DNA"/>
</dbReference>
<evidence type="ECO:0000256" key="2">
    <source>
        <dbReference type="ARBA" id="ARBA00016427"/>
    </source>
</evidence>
<dbReference type="GO" id="GO:0000472">
    <property type="term" value="P:endonucleolytic cleavage to generate mature 5'-end of SSU-rRNA from (SSU-rRNA, 5.8S rRNA, LSU-rRNA)"/>
    <property type="evidence" value="ECO:0007669"/>
    <property type="project" value="TreeGrafter"/>
</dbReference>
<dbReference type="InterPro" id="IPR040000">
    <property type="entry name" value="NOP9"/>
</dbReference>
<gene>
    <name evidence="8" type="ORF">PCON_03116</name>
</gene>
<sequence>MPQEKRKRGRRAVKKEKKEATPEPIPEIDNLYIDDTAGGFEGSDETTFFGLLTEEEQEYFKRADEILALDQFEEAEEKAIFIDNLYKEAQSKELKIAHSQGCSRLLERLILLSTPKQLKALFQSFSGHFLICIKHRFASHVCETLFLQSLPIVSKEMDAQYLPTDLPANGDDDTIQTSMETLFLSALTEMLPAISELLTHTFASHTIRTLLLLLSGRPVSTVKNLVQSRKKENIPTEMGGIEGGDQIQVVPASFAESVGKVLEKIGECSTEELRSLAVHPTGSPALQVALQIEMGLDKKKRRAREKNGGTLLGRLTGISEKDGEPAAKKQKTEKTEDDEDASEEKKEEESAETAIENSFFQNLLYDSVGSHLAESLIRTAPKREFNILYHRFISARLGSLARNETAAFVVQRVLEKLTATALPDAIAQITPQIPGLVERSRVAVLKSLLDACAKHSIDSTPVVKAILDSYSSNKEELIFKILHITPEALKPEEPKAIAGKPKRDPLQLHGSLLAQSLMPLPGAEAIAESILCQPVDVLVGLCNHSTASHVVQALLKPPTVAATTAVSANPLPGQRNAKKPKAPKPAASPAPINPILKKRLLNALRGRFVELALNNVGSHIVDNAWDSPMNLRQSIAEELSQAEPLMRESYSGRAVWRNWGMDKYKTQRQRWFKIGKEEEEFGAKPQERKKTAIELARERHAAKKDRGFGGATGTNGGALGPRGKRGLEEVEGEDGGKRQRIE</sequence>
<dbReference type="Pfam" id="PF22493">
    <property type="entry name" value="PUF_NOP9"/>
    <property type="match status" value="1"/>
</dbReference>
<feature type="region of interest" description="Disordered" evidence="7">
    <location>
        <begin position="566"/>
        <end position="591"/>
    </location>
</feature>
<proteinExistence type="predicted"/>
<evidence type="ECO:0000256" key="5">
    <source>
        <dbReference type="ARBA" id="ARBA00030932"/>
    </source>
</evidence>
<dbReference type="PANTHER" id="PTHR13102">
    <property type="entry name" value="NUCLEOLAR PROTEIN 9"/>
    <property type="match status" value="1"/>
</dbReference>
<evidence type="ECO:0000256" key="4">
    <source>
        <dbReference type="ARBA" id="ARBA00024893"/>
    </source>
</evidence>
<comment type="subcellular location">
    <subcellularLocation>
        <location evidence="1">Nucleus</location>
        <location evidence="1">Nucleolus</location>
    </subcellularLocation>
</comment>
<name>U4LAL6_PYROM</name>
<keyword evidence="3" id="KW-0677">Repeat</keyword>
<dbReference type="InterPro" id="IPR001313">
    <property type="entry name" value="Pumilio_RNA-bd_rpt"/>
</dbReference>
<evidence type="ECO:0000313" key="9">
    <source>
        <dbReference type="Proteomes" id="UP000018144"/>
    </source>
</evidence>
<dbReference type="Gene3D" id="1.25.10.10">
    <property type="entry name" value="Leucine-rich Repeat Variant"/>
    <property type="match status" value="2"/>
</dbReference>
<feature type="region of interest" description="Disordered" evidence="7">
    <location>
        <begin position="1"/>
        <end position="27"/>
    </location>
</feature>
<dbReference type="InterPro" id="IPR016024">
    <property type="entry name" value="ARM-type_fold"/>
</dbReference>
<dbReference type="GO" id="GO:0030686">
    <property type="term" value="C:90S preribosome"/>
    <property type="evidence" value="ECO:0007669"/>
    <property type="project" value="TreeGrafter"/>
</dbReference>